<evidence type="ECO:0000256" key="3">
    <source>
        <dbReference type="ARBA" id="ARBA00022679"/>
    </source>
</evidence>
<dbReference type="InterPro" id="IPR041711">
    <property type="entry name" value="Met-tRNA-FMT_N"/>
</dbReference>
<evidence type="ECO:0000256" key="4">
    <source>
        <dbReference type="ARBA" id="ARBA00022917"/>
    </source>
</evidence>
<dbReference type="EMBL" id="OCMF01000004">
    <property type="protein sequence ID" value="SOC81270.1"/>
    <property type="molecule type" value="Genomic_DNA"/>
</dbReference>
<dbReference type="HAMAP" id="MF_00182">
    <property type="entry name" value="Formyl_trans"/>
    <property type="match status" value="1"/>
</dbReference>
<dbReference type="Pfam" id="PF00551">
    <property type="entry name" value="Formyl_trans_N"/>
    <property type="match status" value="1"/>
</dbReference>
<comment type="catalytic activity">
    <reaction evidence="5">
        <text>L-methionyl-tRNA(fMet) + (6R)-10-formyltetrahydrofolate = N-formyl-L-methionyl-tRNA(fMet) + (6S)-5,6,7,8-tetrahydrofolate + H(+)</text>
        <dbReference type="Rhea" id="RHEA:24380"/>
        <dbReference type="Rhea" id="RHEA-COMP:9952"/>
        <dbReference type="Rhea" id="RHEA-COMP:9953"/>
        <dbReference type="ChEBI" id="CHEBI:15378"/>
        <dbReference type="ChEBI" id="CHEBI:57453"/>
        <dbReference type="ChEBI" id="CHEBI:78530"/>
        <dbReference type="ChEBI" id="CHEBI:78844"/>
        <dbReference type="ChEBI" id="CHEBI:195366"/>
        <dbReference type="EC" id="2.1.2.9"/>
    </reaction>
</comment>
<dbReference type="SUPFAM" id="SSF50486">
    <property type="entry name" value="FMT C-terminal domain-like"/>
    <property type="match status" value="1"/>
</dbReference>
<evidence type="ECO:0000259" key="7">
    <source>
        <dbReference type="Pfam" id="PF02911"/>
    </source>
</evidence>
<proteinExistence type="inferred from homology"/>
<dbReference type="GO" id="GO:0005829">
    <property type="term" value="C:cytosol"/>
    <property type="evidence" value="ECO:0007669"/>
    <property type="project" value="TreeGrafter"/>
</dbReference>
<accession>A0A285X7H1</accession>
<dbReference type="CDD" id="cd08704">
    <property type="entry name" value="Met_tRNA_FMT_C"/>
    <property type="match status" value="1"/>
</dbReference>
<keyword evidence="4 5" id="KW-0648">Protein biosynthesis</keyword>
<comment type="similarity">
    <text evidence="1 5">Belongs to the Fmt family.</text>
</comment>
<evidence type="ECO:0000259" key="6">
    <source>
        <dbReference type="Pfam" id="PF00551"/>
    </source>
</evidence>
<keyword evidence="3 5" id="KW-0808">Transferase</keyword>
<dbReference type="InterPro" id="IPR011034">
    <property type="entry name" value="Formyl_transferase-like_C_sf"/>
</dbReference>
<dbReference type="CDD" id="cd08646">
    <property type="entry name" value="FMT_core_Met-tRNA-FMT_N"/>
    <property type="match status" value="1"/>
</dbReference>
<dbReference type="OrthoDB" id="9802815at2"/>
<dbReference type="InterPro" id="IPR005793">
    <property type="entry name" value="Formyl_trans_C"/>
</dbReference>
<dbReference type="Gene3D" id="3.40.50.12230">
    <property type="match status" value="1"/>
</dbReference>
<evidence type="ECO:0000256" key="2">
    <source>
        <dbReference type="ARBA" id="ARBA00012261"/>
    </source>
</evidence>
<dbReference type="AlphaFoldDB" id="A0A285X7H1"/>
<comment type="function">
    <text evidence="5">Attaches a formyl group to the free amino group of methionyl-tRNA(fMet). The formyl group appears to play a dual role in the initiator identity of N-formylmethionyl-tRNA by promoting its recognition by IF2 and preventing the misappropriation of this tRNA by the elongation apparatus.</text>
</comment>
<dbReference type="EC" id="2.1.2.9" evidence="2 5"/>
<dbReference type="PANTHER" id="PTHR11138:SF5">
    <property type="entry name" value="METHIONYL-TRNA FORMYLTRANSFERASE, MITOCHONDRIAL"/>
    <property type="match status" value="1"/>
</dbReference>
<evidence type="ECO:0000313" key="9">
    <source>
        <dbReference type="Proteomes" id="UP000219193"/>
    </source>
</evidence>
<dbReference type="RefSeq" id="WP_097057036.1">
    <property type="nucleotide sequence ID" value="NZ_OCMF01000004.1"/>
</dbReference>
<dbReference type="InterPro" id="IPR044135">
    <property type="entry name" value="Met-tRNA-FMT_C"/>
</dbReference>
<dbReference type="InterPro" id="IPR036477">
    <property type="entry name" value="Formyl_transf_N_sf"/>
</dbReference>
<dbReference type="PANTHER" id="PTHR11138">
    <property type="entry name" value="METHIONYL-TRNA FORMYLTRANSFERASE"/>
    <property type="match status" value="1"/>
</dbReference>
<sequence>MRDLRIVFMGTPDFAVFTLKTIVEAGFKVVGVITAPDKPAGRGRKLQESAVKKYAMEQGLKVLQPVNLKSEAFLEELRALQANLQVVVAFRMLPEVVWKMPEYGTFNLHASLLPQYRGAAPINWAIINGEKETGVSTFFIDEKIDTGEMILQEKVNIDRDENAGSLHDKLMTTGASLVVKTLKALEEGPVETIPQKDAGELKSAHKLTRENTRIDWEQSLETIYNHIRGLSPFPTAWTMLTNLGEEVMLKIYDCEPEFSDHTEVPGKIILEDKKVKVSVKNGFLLLKEIQLPGKRKMAIKDLLNGYNFSPAAKVV</sequence>
<feature type="domain" description="Formyl transferase C-terminal" evidence="7">
    <location>
        <begin position="206"/>
        <end position="307"/>
    </location>
</feature>
<evidence type="ECO:0000256" key="1">
    <source>
        <dbReference type="ARBA" id="ARBA00010699"/>
    </source>
</evidence>
<organism evidence="8 9">
    <name type="scientific">Salinimicrobium sediminis</name>
    <dbReference type="NCBI Taxonomy" id="1343891"/>
    <lineage>
        <taxon>Bacteria</taxon>
        <taxon>Pseudomonadati</taxon>
        <taxon>Bacteroidota</taxon>
        <taxon>Flavobacteriia</taxon>
        <taxon>Flavobacteriales</taxon>
        <taxon>Flavobacteriaceae</taxon>
        <taxon>Salinimicrobium</taxon>
    </lineage>
</organism>
<reference evidence="9" key="1">
    <citation type="submission" date="2017-09" db="EMBL/GenBank/DDBJ databases">
        <authorList>
            <person name="Varghese N."/>
            <person name="Submissions S."/>
        </authorList>
    </citation>
    <scope>NUCLEOTIDE SEQUENCE [LARGE SCALE GENOMIC DNA]</scope>
    <source>
        <strain evidence="9">CGMCC 1.12641</strain>
    </source>
</reference>
<dbReference type="InterPro" id="IPR002376">
    <property type="entry name" value="Formyl_transf_N"/>
</dbReference>
<feature type="domain" description="Formyl transferase N-terminal" evidence="6">
    <location>
        <begin position="5"/>
        <end position="181"/>
    </location>
</feature>
<dbReference type="NCBIfam" id="TIGR00460">
    <property type="entry name" value="fmt"/>
    <property type="match status" value="1"/>
</dbReference>
<keyword evidence="9" id="KW-1185">Reference proteome</keyword>
<feature type="binding site" evidence="5">
    <location>
        <begin position="111"/>
        <end position="114"/>
    </location>
    <ligand>
        <name>(6S)-5,6,7,8-tetrahydrofolate</name>
        <dbReference type="ChEBI" id="CHEBI:57453"/>
    </ligand>
</feature>
<name>A0A285X7H1_9FLAO</name>
<evidence type="ECO:0000256" key="5">
    <source>
        <dbReference type="HAMAP-Rule" id="MF_00182"/>
    </source>
</evidence>
<dbReference type="GO" id="GO:0004479">
    <property type="term" value="F:methionyl-tRNA formyltransferase activity"/>
    <property type="evidence" value="ECO:0007669"/>
    <property type="project" value="UniProtKB-UniRule"/>
</dbReference>
<evidence type="ECO:0000313" key="8">
    <source>
        <dbReference type="EMBL" id="SOC81270.1"/>
    </source>
</evidence>
<dbReference type="Proteomes" id="UP000219193">
    <property type="component" value="Unassembled WGS sequence"/>
</dbReference>
<dbReference type="SUPFAM" id="SSF53328">
    <property type="entry name" value="Formyltransferase"/>
    <property type="match status" value="1"/>
</dbReference>
<gene>
    <name evidence="5" type="primary">fmt</name>
    <name evidence="8" type="ORF">SAMN06296241_2844</name>
</gene>
<dbReference type="InterPro" id="IPR005794">
    <property type="entry name" value="Fmt"/>
</dbReference>
<protein>
    <recommendedName>
        <fullName evidence="2 5">Methionyl-tRNA formyltransferase</fullName>
        <ecNumber evidence="2 5">2.1.2.9</ecNumber>
    </recommendedName>
</protein>
<dbReference type="Pfam" id="PF02911">
    <property type="entry name" value="Formyl_trans_C"/>
    <property type="match status" value="1"/>
</dbReference>